<evidence type="ECO:0000313" key="1">
    <source>
        <dbReference type="EMBL" id="KAF5734781.1"/>
    </source>
</evidence>
<dbReference type="GO" id="GO:0010114">
    <property type="term" value="P:response to red light"/>
    <property type="evidence" value="ECO:0007669"/>
    <property type="project" value="TreeGrafter"/>
</dbReference>
<comment type="caution">
    <text evidence="1">The sequence shown here is derived from an EMBL/GenBank/DDBJ whole genome shotgun (WGS) entry which is preliminary data.</text>
</comment>
<name>A0A7J7CL86_TRIWF</name>
<dbReference type="Proteomes" id="UP000593562">
    <property type="component" value="Unassembled WGS sequence"/>
</dbReference>
<reference evidence="1 2" key="1">
    <citation type="journal article" date="2020" name="Nat. Commun.">
        <title>Genome of Tripterygium wilfordii and identification of cytochrome P450 involved in triptolide biosynthesis.</title>
        <authorList>
            <person name="Tu L."/>
            <person name="Su P."/>
            <person name="Zhang Z."/>
            <person name="Gao L."/>
            <person name="Wang J."/>
            <person name="Hu T."/>
            <person name="Zhou J."/>
            <person name="Zhang Y."/>
            <person name="Zhao Y."/>
            <person name="Liu Y."/>
            <person name="Song Y."/>
            <person name="Tong Y."/>
            <person name="Lu Y."/>
            <person name="Yang J."/>
            <person name="Xu C."/>
            <person name="Jia M."/>
            <person name="Peters R.J."/>
            <person name="Huang L."/>
            <person name="Gao W."/>
        </authorList>
    </citation>
    <scope>NUCLEOTIDE SEQUENCE [LARGE SCALE GENOMIC DNA]</scope>
    <source>
        <strain evidence="2">cv. XIE 37</strain>
        <tissue evidence="1">Leaf</tissue>
    </source>
</reference>
<keyword evidence="2" id="KW-1185">Reference proteome</keyword>
<dbReference type="AlphaFoldDB" id="A0A7J7CL86"/>
<gene>
    <name evidence="1" type="ORF">HS088_TW15G00273</name>
</gene>
<dbReference type="PANTHER" id="PTHR46336">
    <property type="entry name" value="OS02G0260700 PROTEIN"/>
    <property type="match status" value="1"/>
</dbReference>
<proteinExistence type="predicted"/>
<evidence type="ECO:0000313" key="2">
    <source>
        <dbReference type="Proteomes" id="UP000593562"/>
    </source>
</evidence>
<dbReference type="InterPro" id="IPR045890">
    <property type="entry name" value="POB1-like"/>
</dbReference>
<dbReference type="SUPFAM" id="SSF49599">
    <property type="entry name" value="TRAF domain-like"/>
    <property type="match status" value="1"/>
</dbReference>
<dbReference type="InParanoid" id="A0A7J7CL86"/>
<dbReference type="EMBL" id="JAAARO010000015">
    <property type="protein sequence ID" value="KAF5734781.1"/>
    <property type="molecule type" value="Genomic_DNA"/>
</dbReference>
<dbReference type="GO" id="GO:0005634">
    <property type="term" value="C:nucleus"/>
    <property type="evidence" value="ECO:0007669"/>
    <property type="project" value="TreeGrafter"/>
</dbReference>
<sequence length="206" mass="23888">MSCRKLKMVLACSDFDPELASKVVLEALLFKAETPYRQRCLAVEEANAKTTNCHFVERAYKYYPIKAVEFEHPRQQLIIFLELKREECACLFPARWVYSQAFHFGGQEFCLAALCKMDRQSSFLCFGFFLAMQEKGSVTFSVYYEFSKRIKPTEEYVGKHKGNYTFTGGKAVRNLYVIPWTALMADDSLYFINGILHVRVELTVKQ</sequence>
<dbReference type="PANTHER" id="PTHR46336:SF30">
    <property type="entry name" value="BTB_POZ DOMAIN-CONTAINING PROTEIN POB1-LIKE"/>
    <property type="match status" value="1"/>
</dbReference>
<organism evidence="1 2">
    <name type="scientific">Tripterygium wilfordii</name>
    <name type="common">Thunder God vine</name>
    <dbReference type="NCBI Taxonomy" id="458696"/>
    <lineage>
        <taxon>Eukaryota</taxon>
        <taxon>Viridiplantae</taxon>
        <taxon>Streptophyta</taxon>
        <taxon>Embryophyta</taxon>
        <taxon>Tracheophyta</taxon>
        <taxon>Spermatophyta</taxon>
        <taxon>Magnoliopsida</taxon>
        <taxon>eudicotyledons</taxon>
        <taxon>Gunneridae</taxon>
        <taxon>Pentapetalae</taxon>
        <taxon>rosids</taxon>
        <taxon>fabids</taxon>
        <taxon>Celastrales</taxon>
        <taxon>Celastraceae</taxon>
        <taxon>Tripterygium</taxon>
    </lineage>
</organism>
<protein>
    <submittedName>
        <fullName evidence="1">Uncharacterized protein</fullName>
    </submittedName>
</protein>
<accession>A0A7J7CL86</accession>